<gene>
    <name evidence="6" type="ORF">KBTEX_03202</name>
</gene>
<keyword evidence="1" id="KW-0547">Nucleotide-binding</keyword>
<dbReference type="InterPro" id="IPR027417">
    <property type="entry name" value="P-loop_NTPase"/>
</dbReference>
<dbReference type="InterPro" id="IPR050474">
    <property type="entry name" value="Hel308_SKI2-like"/>
</dbReference>
<dbReference type="InterPro" id="IPR011545">
    <property type="entry name" value="DEAD/DEAH_box_helicase_dom"/>
</dbReference>
<evidence type="ECO:0000259" key="5">
    <source>
        <dbReference type="PROSITE" id="PS51192"/>
    </source>
</evidence>
<evidence type="ECO:0000256" key="3">
    <source>
        <dbReference type="ARBA" id="ARBA00022806"/>
    </source>
</evidence>
<evidence type="ECO:0000313" key="6">
    <source>
        <dbReference type="EMBL" id="QEA06861.1"/>
    </source>
</evidence>
<dbReference type="PANTHER" id="PTHR47961">
    <property type="entry name" value="DNA POLYMERASE THETA, PUTATIVE (AFU_ORTHOLOGUE AFUA_1G05260)-RELATED"/>
    <property type="match status" value="1"/>
</dbReference>
<dbReference type="SUPFAM" id="SSF52540">
    <property type="entry name" value="P-loop containing nucleoside triphosphate hydrolases"/>
    <property type="match status" value="2"/>
</dbReference>
<dbReference type="AlphaFoldDB" id="A0A5B8RE43"/>
<dbReference type="GO" id="GO:0003676">
    <property type="term" value="F:nucleic acid binding"/>
    <property type="evidence" value="ECO:0007669"/>
    <property type="project" value="InterPro"/>
</dbReference>
<reference evidence="6" key="1">
    <citation type="submission" date="2019-06" db="EMBL/GenBank/DDBJ databases">
        <authorList>
            <person name="Murdoch R.W."/>
            <person name="Fathepure B."/>
        </authorList>
    </citation>
    <scope>NUCLEOTIDE SEQUENCE</scope>
</reference>
<dbReference type="SMART" id="SM00487">
    <property type="entry name" value="DEXDc"/>
    <property type="match status" value="1"/>
</dbReference>
<keyword evidence="4" id="KW-0067">ATP-binding</keyword>
<dbReference type="InterPro" id="IPR014001">
    <property type="entry name" value="Helicase_ATP-bd"/>
</dbReference>
<feature type="domain" description="Helicase ATP-binding" evidence="5">
    <location>
        <begin position="309"/>
        <end position="481"/>
    </location>
</feature>
<protein>
    <recommendedName>
        <fullName evidence="5">Helicase ATP-binding domain-containing protein</fullName>
    </recommendedName>
</protein>
<dbReference type="GO" id="GO:0004386">
    <property type="term" value="F:helicase activity"/>
    <property type="evidence" value="ECO:0007669"/>
    <property type="project" value="UniProtKB-KW"/>
</dbReference>
<keyword evidence="3" id="KW-0347">Helicase</keyword>
<dbReference type="PROSITE" id="PS51192">
    <property type="entry name" value="HELICASE_ATP_BIND_1"/>
    <property type="match status" value="1"/>
</dbReference>
<evidence type="ECO:0000256" key="1">
    <source>
        <dbReference type="ARBA" id="ARBA00022741"/>
    </source>
</evidence>
<dbReference type="PANTHER" id="PTHR47961:SF6">
    <property type="entry name" value="DNA-DIRECTED DNA POLYMERASE"/>
    <property type="match status" value="1"/>
</dbReference>
<keyword evidence="2" id="KW-0378">Hydrolase</keyword>
<dbReference type="EMBL" id="MN079178">
    <property type="protein sequence ID" value="QEA06861.1"/>
    <property type="molecule type" value="Genomic_DNA"/>
</dbReference>
<name>A0A5B8RE43_9ZZZZ</name>
<dbReference type="GO" id="GO:0005524">
    <property type="term" value="F:ATP binding"/>
    <property type="evidence" value="ECO:0007669"/>
    <property type="project" value="UniProtKB-KW"/>
</dbReference>
<sequence length="1161" mass="129278">MTPEELSEAIQHAVASGFRDDLLAKGQARAMIWRDGVLPEGAPRFPRNLSYDLYSYGYTLLLMALRLREQGGDQLLARSAFEHAGEAIEAVISNGPPDDTERGFHRLLAAVAFHLGRYSARAFSLLNVSLDEQNLSPMEQALARLILRSLDRLDRDVFNWLADQALSDATLVDKLGEAVGGQVAQDKGDTYAETLDDILTDNYLRALSMFIFALETGIFELTQQARAALQEGQSVAGEMNLVPQWWCYRVTIHLIDDLWSSSFHSVLPSGILGGNAQAWADLRELFIATLTKRRRAEVELWPSQTEAATRAVDTDDDLVLSLPTSAGKTRIAELCILRCLAAGKRTVYVTPLRALSAQTEGGLTQTFAPLGRSVTALYGSMGASRFDEDALKSRDIVVATPEKLDFALRNDPSLLDDIGLIVLDEGHMIGLGDREVRYEVQIQRLLKRDDADQRRIVCLSAILPDGEQFDDFVAWLRRDKEGGAVKSKWRPTRLRFGEIIWQGDRAWLNLRVGNERPFVPSFLTASIPPIGRRRRPFPGDQREFVLATAWRLMEEGQTVLIYCPQKNSVEPYAKAIVDLHRRGALTSALRADEDRLNTALAVGREWFGADHPILQCLQIGVAIHHGALPTPYRKEVERLLRDGILTITVSSPTLSQGLNLTATSLVISSLHRAGSIIPAPEFKNVAGRAGRAFVDVEGLVVFPIFDRHAHRQRQWEALIHDAAGRQMESGLVHLVFELLSRLNTALGKPDIGEFTDYIVNNAAAWAFPEMDDESEDDRKTALREWTKHLEYLDGAILGLVGDDEADADQIAVALDRLLASSLWSRRLRRHEEAVQRLFEAALASRARQIWNGSTPIQRKAYYLAGIGWSTGQQLDDIAPQANELLIQANGAILNDDSDDALQSMTRLAELVFQITPFIPDKLPEDWRDILCVWLRGQPLTDLHDENGTDTLKFVEDALVYRLPWAIDAVRVRALAHRDSVGDFMFEDFEAGLAGPALETGTLNKSAAILMQAGFTSRLAAIKAVTDTNAAFSNSRDMTRWLESNEVRRLTSTGGWPTPGTVELWRDFIERQKPPESIVWSRQQISRDVVWDAGIVPPGHEQPLRVQRLETGEYGLYSADYDRLGRLASPLPDDATGMLLGRMEADTQNVVNLTYLGPGQLT</sequence>
<organism evidence="6">
    <name type="scientific">uncultured organism</name>
    <dbReference type="NCBI Taxonomy" id="155900"/>
    <lineage>
        <taxon>unclassified sequences</taxon>
        <taxon>environmental samples</taxon>
    </lineage>
</organism>
<dbReference type="Gene3D" id="3.40.50.300">
    <property type="entry name" value="P-loop containing nucleotide triphosphate hydrolases"/>
    <property type="match status" value="2"/>
</dbReference>
<evidence type="ECO:0000256" key="4">
    <source>
        <dbReference type="ARBA" id="ARBA00022840"/>
    </source>
</evidence>
<accession>A0A5B8RE43</accession>
<dbReference type="CDD" id="cd17921">
    <property type="entry name" value="DEXHc_Ski2"/>
    <property type="match status" value="1"/>
</dbReference>
<dbReference type="Pfam" id="PF00270">
    <property type="entry name" value="DEAD"/>
    <property type="match status" value="1"/>
</dbReference>
<proteinExistence type="predicted"/>
<dbReference type="GO" id="GO:0016787">
    <property type="term" value="F:hydrolase activity"/>
    <property type="evidence" value="ECO:0007669"/>
    <property type="project" value="UniProtKB-KW"/>
</dbReference>
<evidence type="ECO:0000256" key="2">
    <source>
        <dbReference type="ARBA" id="ARBA00022801"/>
    </source>
</evidence>